<accession>A0ABN9LP32</accession>
<evidence type="ECO:0000313" key="3">
    <source>
        <dbReference type="Proteomes" id="UP001176940"/>
    </source>
</evidence>
<dbReference type="Proteomes" id="UP001176940">
    <property type="component" value="Unassembled WGS sequence"/>
</dbReference>
<sequence length="103" mass="10731">MTYIHSQNSKKWEDIDLLVNSSDPEKGTLDPENVDLKNLALSRGQIAASSSASSGSDAQVRGRGDVVSARPLLNVSAEDGAARGAGKSAGGLSDGEVLNYFHT</sequence>
<keyword evidence="3" id="KW-1185">Reference proteome</keyword>
<organism evidence="2 3">
    <name type="scientific">Ranitomeya imitator</name>
    <name type="common">mimic poison frog</name>
    <dbReference type="NCBI Taxonomy" id="111125"/>
    <lineage>
        <taxon>Eukaryota</taxon>
        <taxon>Metazoa</taxon>
        <taxon>Chordata</taxon>
        <taxon>Craniata</taxon>
        <taxon>Vertebrata</taxon>
        <taxon>Euteleostomi</taxon>
        <taxon>Amphibia</taxon>
        <taxon>Batrachia</taxon>
        <taxon>Anura</taxon>
        <taxon>Neobatrachia</taxon>
        <taxon>Hyloidea</taxon>
        <taxon>Dendrobatidae</taxon>
        <taxon>Dendrobatinae</taxon>
        <taxon>Ranitomeya</taxon>
    </lineage>
</organism>
<protein>
    <submittedName>
        <fullName evidence="2">Uncharacterized protein</fullName>
    </submittedName>
</protein>
<dbReference type="EMBL" id="CAUEEQ010024550">
    <property type="protein sequence ID" value="CAJ0945874.1"/>
    <property type="molecule type" value="Genomic_DNA"/>
</dbReference>
<proteinExistence type="predicted"/>
<gene>
    <name evidence="2" type="ORF">RIMI_LOCUS11050250</name>
</gene>
<feature type="region of interest" description="Disordered" evidence="1">
    <location>
        <begin position="80"/>
        <end position="103"/>
    </location>
</feature>
<evidence type="ECO:0000256" key="1">
    <source>
        <dbReference type="SAM" id="MobiDB-lite"/>
    </source>
</evidence>
<name>A0ABN9LP32_9NEOB</name>
<reference evidence="2" key="1">
    <citation type="submission" date="2023-07" db="EMBL/GenBank/DDBJ databases">
        <authorList>
            <person name="Stuckert A."/>
        </authorList>
    </citation>
    <scope>NUCLEOTIDE SEQUENCE</scope>
</reference>
<comment type="caution">
    <text evidence="2">The sequence shown here is derived from an EMBL/GenBank/DDBJ whole genome shotgun (WGS) entry which is preliminary data.</text>
</comment>
<evidence type="ECO:0000313" key="2">
    <source>
        <dbReference type="EMBL" id="CAJ0945874.1"/>
    </source>
</evidence>